<evidence type="ECO:0000256" key="2">
    <source>
        <dbReference type="ARBA" id="ARBA00022705"/>
    </source>
</evidence>
<feature type="binding site" evidence="12">
    <location>
        <position position="536"/>
    </location>
    <ligand>
        <name>Zn(2+)</name>
        <dbReference type="ChEBI" id="CHEBI:29105"/>
        <label>2</label>
    </ligand>
</feature>
<dbReference type="GO" id="GO:0006302">
    <property type="term" value="P:double-strand break repair"/>
    <property type="evidence" value="ECO:0007669"/>
    <property type="project" value="InterPro"/>
</dbReference>
<dbReference type="GO" id="GO:0016887">
    <property type="term" value="F:ATP hydrolysis activity"/>
    <property type="evidence" value="ECO:0007669"/>
    <property type="project" value="RHEA"/>
</dbReference>
<dbReference type="FunFam" id="3.40.50.300:FF:000489">
    <property type="entry name" value="Primosome assembly protein PriA"/>
    <property type="match status" value="1"/>
</dbReference>
<evidence type="ECO:0000256" key="3">
    <source>
        <dbReference type="ARBA" id="ARBA00022723"/>
    </source>
</evidence>
<dbReference type="InterPro" id="IPR040498">
    <property type="entry name" value="PriA_CRR"/>
</dbReference>
<evidence type="ECO:0000313" key="14">
    <source>
        <dbReference type="EMBL" id="SFR31185.1"/>
    </source>
</evidence>
<dbReference type="InterPro" id="IPR001650">
    <property type="entry name" value="Helicase_C-like"/>
</dbReference>
<comment type="function">
    <text evidence="12">Initiates the restart of stalled replication forks, which reloads the replicative helicase on sites other than the origin of replication. Recognizes and binds to abandoned replication forks and remodels them to uncover a helicase loading site. Promotes assembly of the primosome at these replication forks.</text>
</comment>
<name>A0A1I6FMJ9_9FLAO</name>
<evidence type="ECO:0000256" key="4">
    <source>
        <dbReference type="ARBA" id="ARBA00022741"/>
    </source>
</evidence>
<dbReference type="InterPro" id="IPR041236">
    <property type="entry name" value="PriA_C"/>
</dbReference>
<dbReference type="Proteomes" id="UP000199534">
    <property type="component" value="Unassembled WGS sequence"/>
</dbReference>
<reference evidence="14 15" key="1">
    <citation type="submission" date="2016-10" db="EMBL/GenBank/DDBJ databases">
        <authorList>
            <person name="de Groot N.N."/>
        </authorList>
    </citation>
    <scope>NUCLEOTIDE SEQUENCE [LARGE SCALE GENOMIC DNA]</scope>
    <source>
        <strain evidence="14 15">DSM 21019</strain>
    </source>
</reference>
<dbReference type="Pfam" id="PF00270">
    <property type="entry name" value="DEAD"/>
    <property type="match status" value="1"/>
</dbReference>
<protein>
    <recommendedName>
        <fullName evidence="12">Replication restart protein PriA</fullName>
    </recommendedName>
    <alternativeName>
        <fullName evidence="12">ATP-dependent DNA helicase PriA</fullName>
        <ecNumber evidence="12">5.6.2.4</ecNumber>
    </alternativeName>
    <alternativeName>
        <fullName evidence="12">DNA 3'-5' helicase PriA</fullName>
    </alternativeName>
</protein>
<dbReference type="STRING" id="400055.SAMN04490243_0012"/>
<evidence type="ECO:0000256" key="10">
    <source>
        <dbReference type="ARBA" id="ARBA00023235"/>
    </source>
</evidence>
<dbReference type="InterPro" id="IPR011545">
    <property type="entry name" value="DEAD/DEAH_box_helicase_dom"/>
</dbReference>
<dbReference type="InterPro" id="IPR042115">
    <property type="entry name" value="PriA_3primeBD_sf"/>
</dbReference>
<feature type="binding site" evidence="12">
    <location>
        <position position="564"/>
    </location>
    <ligand>
        <name>Zn(2+)</name>
        <dbReference type="ChEBI" id="CHEBI:29105"/>
        <label>1</label>
    </ligand>
</feature>
<dbReference type="Pfam" id="PF00271">
    <property type="entry name" value="Helicase_C"/>
    <property type="match status" value="1"/>
</dbReference>
<comment type="cofactor">
    <cofactor evidence="12">
        <name>Zn(2+)</name>
        <dbReference type="ChEBI" id="CHEBI:29105"/>
    </cofactor>
    <text evidence="12">Binds 2 zinc ions per subunit.</text>
</comment>
<evidence type="ECO:0000256" key="1">
    <source>
        <dbReference type="ARBA" id="ARBA00022515"/>
    </source>
</evidence>
<evidence type="ECO:0000256" key="9">
    <source>
        <dbReference type="ARBA" id="ARBA00023125"/>
    </source>
</evidence>
<dbReference type="GO" id="GO:0043138">
    <property type="term" value="F:3'-5' DNA helicase activity"/>
    <property type="evidence" value="ECO:0007669"/>
    <property type="project" value="UniProtKB-EC"/>
</dbReference>
<proteinExistence type="inferred from homology"/>
<dbReference type="PROSITE" id="PS51192">
    <property type="entry name" value="HELICASE_ATP_BIND_1"/>
    <property type="match status" value="1"/>
</dbReference>
<keyword evidence="6 12" id="KW-0347">Helicase</keyword>
<dbReference type="CDD" id="cd17929">
    <property type="entry name" value="DEXHc_priA"/>
    <property type="match status" value="1"/>
</dbReference>
<dbReference type="EMBL" id="FOYQ01000001">
    <property type="protein sequence ID" value="SFR31185.1"/>
    <property type="molecule type" value="Genomic_DNA"/>
</dbReference>
<dbReference type="RefSeq" id="WP_092979684.1">
    <property type="nucleotide sequence ID" value="NZ_FOYQ01000001.1"/>
</dbReference>
<dbReference type="GO" id="GO:0006269">
    <property type="term" value="P:DNA replication, synthesis of primer"/>
    <property type="evidence" value="ECO:0007669"/>
    <property type="project" value="UniProtKB-KW"/>
</dbReference>
<gene>
    <name evidence="12" type="primary">priA</name>
    <name evidence="14" type="ORF">SAMN04490243_0012</name>
</gene>
<keyword evidence="10 12" id="KW-0413">Isomerase</keyword>
<keyword evidence="5 12" id="KW-0378">Hydrolase</keyword>
<dbReference type="InterPro" id="IPR027417">
    <property type="entry name" value="P-loop_NTPase"/>
</dbReference>
<feature type="binding site" evidence="12">
    <location>
        <position position="524"/>
    </location>
    <ligand>
        <name>Zn(2+)</name>
        <dbReference type="ChEBI" id="CHEBI:29105"/>
        <label>1</label>
    </ligand>
</feature>
<evidence type="ECO:0000256" key="6">
    <source>
        <dbReference type="ARBA" id="ARBA00022806"/>
    </source>
</evidence>
<comment type="subunit">
    <text evidence="12">Component of the replication restart primosome.</text>
</comment>
<dbReference type="AlphaFoldDB" id="A0A1I6FMJ9"/>
<evidence type="ECO:0000313" key="15">
    <source>
        <dbReference type="Proteomes" id="UP000199534"/>
    </source>
</evidence>
<dbReference type="PANTHER" id="PTHR30580">
    <property type="entry name" value="PRIMOSOMAL PROTEIN N"/>
    <property type="match status" value="1"/>
</dbReference>
<keyword evidence="8 12" id="KW-0067">ATP-binding</keyword>
<dbReference type="InterPro" id="IPR041222">
    <property type="entry name" value="PriA_3primeBD"/>
</dbReference>
<dbReference type="SUPFAM" id="SSF52540">
    <property type="entry name" value="P-loop containing nucleoside triphosphate hydrolases"/>
    <property type="match status" value="2"/>
</dbReference>
<dbReference type="GO" id="GO:0006270">
    <property type="term" value="P:DNA replication initiation"/>
    <property type="evidence" value="ECO:0007669"/>
    <property type="project" value="TreeGrafter"/>
</dbReference>
<comment type="catalytic activity">
    <reaction evidence="11 12">
        <text>ATP + H2O = ADP + phosphate + H(+)</text>
        <dbReference type="Rhea" id="RHEA:13065"/>
        <dbReference type="ChEBI" id="CHEBI:15377"/>
        <dbReference type="ChEBI" id="CHEBI:15378"/>
        <dbReference type="ChEBI" id="CHEBI:30616"/>
        <dbReference type="ChEBI" id="CHEBI:43474"/>
        <dbReference type="ChEBI" id="CHEBI:456216"/>
        <dbReference type="EC" id="5.6.2.4"/>
    </reaction>
</comment>
<accession>A0A1I6FMJ9</accession>
<sequence length="817" mass="93174">MTYFADILLPLPLERNYTYAIPADLLDQMEVGMRVAVPFGKRKLYTGLVLKCHQEKPEAYEPKEIYRVLDQEPLVSEIQLRHWIWIASYYMCTLGEVFRTAVPSVFLLQSETRVKAGVPPKSDGELPDDAFLILEALGHQDVLSVEEISQIVDRKNVLPLLHGMVGKGWVIQEEKLVERFKPKAERFTRLATQYQEESALEEAMEALSRAPKQGALVLQLFQLQQGKEKPVKTKDLLKASGASRPSLNALIDKGILEEYLLETSRLDTDDASGGGTLPVLTEEQQRALGEIQTGLAAGKPTLLHGITSSGKTEIYIHLISQQLEAGKQTLYLVPEISLTEQLVRRLEAVFGEQVAVFHSRLNLQERAELWRRIASHSERARLIVGARSALFLPFAKLGLLVIDEEHENTFKQFDPAPRYHARDAAIVLAGYHKAQVLLGSATPAVESYHNAKTGKYALVEMKRRYGNVLPPEMELVDLGMYQRKKRMDGRFSERLKLAIEEQLNEGRQIILFQNRRGFAPIVECLSCGHSPQCPNCDVSLTFHQYRKELRCHYCGHHRNLEPDCEACGNVTLDTKGFGTEQVEEEVARIFPDAAVRRMDLDTTRGKYGFQRVIQDFEAREIDILVGTQMLTKGLDFRNVGLVGIMNADTLLNFPHFRAHERCFQLLTQVAGRAGRTRDRGLVLIQTFNPNHRILQQVSANDYLGMFADQLYERQQFEYPPALRLIKITFRHKEFNRVVEGSNWFNQALRQRFTRGVLGPEFPPIARIRNQYIRNILIKLPPNQGLAQTKNSIKRIERSFNAISQFRSIRVIYNVDYI</sequence>
<evidence type="ECO:0000256" key="11">
    <source>
        <dbReference type="ARBA" id="ARBA00048988"/>
    </source>
</evidence>
<dbReference type="Pfam" id="PF17764">
    <property type="entry name" value="PriA_3primeBD"/>
    <property type="match status" value="1"/>
</dbReference>
<dbReference type="Gene3D" id="3.40.50.300">
    <property type="entry name" value="P-loop containing nucleotide triphosphate hydrolases"/>
    <property type="match status" value="2"/>
</dbReference>
<keyword evidence="3 12" id="KW-0479">Metal-binding</keyword>
<dbReference type="GO" id="GO:0005524">
    <property type="term" value="F:ATP binding"/>
    <property type="evidence" value="ECO:0007669"/>
    <property type="project" value="UniProtKB-UniRule"/>
</dbReference>
<dbReference type="GO" id="GO:0006310">
    <property type="term" value="P:DNA recombination"/>
    <property type="evidence" value="ECO:0007669"/>
    <property type="project" value="InterPro"/>
</dbReference>
<feature type="domain" description="Helicase ATP-binding" evidence="13">
    <location>
        <begin position="292"/>
        <end position="461"/>
    </location>
</feature>
<evidence type="ECO:0000256" key="8">
    <source>
        <dbReference type="ARBA" id="ARBA00022840"/>
    </source>
</evidence>
<dbReference type="Pfam" id="PF18074">
    <property type="entry name" value="PriA_C"/>
    <property type="match status" value="1"/>
</dbReference>
<evidence type="ECO:0000259" key="13">
    <source>
        <dbReference type="PROSITE" id="PS51192"/>
    </source>
</evidence>
<evidence type="ECO:0000256" key="7">
    <source>
        <dbReference type="ARBA" id="ARBA00022833"/>
    </source>
</evidence>
<dbReference type="EC" id="5.6.2.4" evidence="12"/>
<comment type="catalytic activity">
    <reaction evidence="12">
        <text>Couples ATP hydrolysis with the unwinding of duplex DNA by translocating in the 3'-5' direction.</text>
        <dbReference type="EC" id="5.6.2.4"/>
    </reaction>
</comment>
<dbReference type="Pfam" id="PF18319">
    <property type="entry name" value="Zn_ribbon_PriA"/>
    <property type="match status" value="1"/>
</dbReference>
<dbReference type="GO" id="GO:1990077">
    <property type="term" value="C:primosome complex"/>
    <property type="evidence" value="ECO:0007669"/>
    <property type="project" value="UniProtKB-UniRule"/>
</dbReference>
<dbReference type="InterPro" id="IPR005259">
    <property type="entry name" value="PriA"/>
</dbReference>
<evidence type="ECO:0000256" key="12">
    <source>
        <dbReference type="HAMAP-Rule" id="MF_00983"/>
    </source>
</evidence>
<keyword evidence="4 12" id="KW-0547">Nucleotide-binding</keyword>
<dbReference type="CDD" id="cd18804">
    <property type="entry name" value="SF2_C_priA"/>
    <property type="match status" value="1"/>
</dbReference>
<dbReference type="NCBIfam" id="TIGR00595">
    <property type="entry name" value="priA"/>
    <property type="match status" value="1"/>
</dbReference>
<keyword evidence="1 12" id="KW-0639">Primosome</keyword>
<keyword evidence="9 12" id="KW-0238">DNA-binding</keyword>
<organism evidence="14 15">
    <name type="scientific">Robiginitalea myxolifaciens</name>
    <dbReference type="NCBI Taxonomy" id="400055"/>
    <lineage>
        <taxon>Bacteria</taxon>
        <taxon>Pseudomonadati</taxon>
        <taxon>Bacteroidota</taxon>
        <taxon>Flavobacteriia</taxon>
        <taxon>Flavobacteriales</taxon>
        <taxon>Flavobacteriaceae</taxon>
        <taxon>Robiginitalea</taxon>
    </lineage>
</organism>
<dbReference type="SMART" id="SM00487">
    <property type="entry name" value="DEXDc"/>
    <property type="match status" value="1"/>
</dbReference>
<feature type="binding site" evidence="12">
    <location>
        <position position="551"/>
    </location>
    <ligand>
        <name>Zn(2+)</name>
        <dbReference type="ChEBI" id="CHEBI:29105"/>
        <label>2</label>
    </ligand>
</feature>
<comment type="similarity">
    <text evidence="12">Belongs to the helicase family. PriA subfamily.</text>
</comment>
<dbReference type="GO" id="GO:0008270">
    <property type="term" value="F:zinc ion binding"/>
    <property type="evidence" value="ECO:0007669"/>
    <property type="project" value="UniProtKB-UniRule"/>
</dbReference>
<dbReference type="GO" id="GO:0003677">
    <property type="term" value="F:DNA binding"/>
    <property type="evidence" value="ECO:0007669"/>
    <property type="project" value="UniProtKB-UniRule"/>
</dbReference>
<dbReference type="PANTHER" id="PTHR30580:SF0">
    <property type="entry name" value="PRIMOSOMAL PROTEIN N"/>
    <property type="match status" value="1"/>
</dbReference>
<dbReference type="InterPro" id="IPR014001">
    <property type="entry name" value="Helicase_ATP-bd"/>
</dbReference>
<dbReference type="Gene3D" id="3.40.1440.60">
    <property type="entry name" value="PriA, 3(prime) DNA-binding domain"/>
    <property type="match status" value="1"/>
</dbReference>
<dbReference type="FunFam" id="3.40.1440.60:FF:000001">
    <property type="entry name" value="Primosomal protein N"/>
    <property type="match status" value="1"/>
</dbReference>
<feature type="binding site" evidence="12">
    <location>
        <position position="533"/>
    </location>
    <ligand>
        <name>Zn(2+)</name>
        <dbReference type="ChEBI" id="CHEBI:29105"/>
        <label>2</label>
    </ligand>
</feature>
<keyword evidence="2 12" id="KW-0235">DNA replication</keyword>
<keyword evidence="7 12" id="KW-0862">Zinc</keyword>
<feature type="binding site" evidence="12">
    <location>
        <position position="554"/>
    </location>
    <ligand>
        <name>Zn(2+)</name>
        <dbReference type="ChEBI" id="CHEBI:29105"/>
        <label>2</label>
    </ligand>
</feature>
<feature type="binding site" evidence="12">
    <location>
        <position position="527"/>
    </location>
    <ligand>
        <name>Zn(2+)</name>
        <dbReference type="ChEBI" id="CHEBI:29105"/>
        <label>1</label>
    </ligand>
</feature>
<dbReference type="SMART" id="SM00490">
    <property type="entry name" value="HELICc"/>
    <property type="match status" value="1"/>
</dbReference>
<dbReference type="OrthoDB" id="9759544at2"/>
<feature type="binding site" evidence="12">
    <location>
        <position position="567"/>
    </location>
    <ligand>
        <name>Zn(2+)</name>
        <dbReference type="ChEBI" id="CHEBI:29105"/>
        <label>1</label>
    </ligand>
</feature>
<evidence type="ECO:0000256" key="5">
    <source>
        <dbReference type="ARBA" id="ARBA00022801"/>
    </source>
</evidence>
<dbReference type="HAMAP" id="MF_00983">
    <property type="entry name" value="PriA"/>
    <property type="match status" value="1"/>
</dbReference>
<keyword evidence="15" id="KW-1185">Reference proteome</keyword>